<dbReference type="AlphaFoldDB" id="A0A6C0C282"/>
<keyword evidence="1" id="KW-1133">Transmembrane helix</keyword>
<keyword evidence="1" id="KW-0812">Transmembrane</keyword>
<evidence type="ECO:0000256" key="1">
    <source>
        <dbReference type="SAM" id="Phobius"/>
    </source>
</evidence>
<feature type="transmembrane region" description="Helical" evidence="1">
    <location>
        <begin position="37"/>
        <end position="63"/>
    </location>
</feature>
<evidence type="ECO:0000313" key="2">
    <source>
        <dbReference type="EMBL" id="QHS98191.1"/>
    </source>
</evidence>
<proteinExistence type="predicted"/>
<sequence>MSNTIKDTLTHLLHDKRLLEDFREISKPFVETIYKELHIYIICLLLYSILLFVLILTILGILIRIISYPNIFLNKVYNAPS</sequence>
<keyword evidence="1" id="KW-0472">Membrane</keyword>
<organism evidence="2">
    <name type="scientific">viral metagenome</name>
    <dbReference type="NCBI Taxonomy" id="1070528"/>
    <lineage>
        <taxon>unclassified sequences</taxon>
        <taxon>metagenomes</taxon>
        <taxon>organismal metagenomes</taxon>
    </lineage>
</organism>
<name>A0A6C0C282_9ZZZZ</name>
<reference evidence="2" key="1">
    <citation type="journal article" date="2020" name="Nature">
        <title>Giant virus diversity and host interactions through global metagenomics.</title>
        <authorList>
            <person name="Schulz F."/>
            <person name="Roux S."/>
            <person name="Paez-Espino D."/>
            <person name="Jungbluth S."/>
            <person name="Walsh D.A."/>
            <person name="Denef V.J."/>
            <person name="McMahon K.D."/>
            <person name="Konstantinidis K.T."/>
            <person name="Eloe-Fadrosh E.A."/>
            <person name="Kyrpides N.C."/>
            <person name="Woyke T."/>
        </authorList>
    </citation>
    <scope>NUCLEOTIDE SEQUENCE</scope>
    <source>
        <strain evidence="2">GVMAG-M-3300020182-84</strain>
    </source>
</reference>
<accession>A0A6C0C282</accession>
<protein>
    <submittedName>
        <fullName evidence="2">Uncharacterized protein</fullName>
    </submittedName>
</protein>
<dbReference type="EMBL" id="MN739312">
    <property type="protein sequence ID" value="QHS98191.1"/>
    <property type="molecule type" value="Genomic_DNA"/>
</dbReference>